<keyword evidence="5" id="KW-1133">Transmembrane helix</keyword>
<evidence type="ECO:0000313" key="8">
    <source>
        <dbReference type="Ensembl" id="ENSGALP00010007810.1"/>
    </source>
</evidence>
<reference evidence="8" key="1">
    <citation type="submission" date="2020-11" db="EMBL/GenBank/DDBJ databases">
        <title>Gallus gallus (Chicken) genome, bGalGal1, GRCg7b, maternal haplotype autosomes + Z &amp; W.</title>
        <authorList>
            <person name="Warren W."/>
            <person name="Formenti G."/>
            <person name="Fedrigo O."/>
            <person name="Haase B."/>
            <person name="Mountcastle J."/>
            <person name="Balacco J."/>
            <person name="Tracey A."/>
            <person name="Schneider V."/>
            <person name="Okimoto R."/>
            <person name="Cheng H."/>
            <person name="Hawken R."/>
            <person name="Howe K."/>
            <person name="Jarvis E.D."/>
        </authorList>
    </citation>
    <scope>NUCLEOTIDE SEQUENCE [LARGE SCALE GENOMIC DNA]</scope>
    <source>
        <strain evidence="8">Broiler</strain>
    </source>
</reference>
<dbReference type="GO" id="GO:0002764">
    <property type="term" value="P:immune response-regulating signaling pathway"/>
    <property type="evidence" value="ECO:0000318"/>
    <property type="project" value="GO_Central"/>
</dbReference>
<evidence type="ECO:0000259" key="7">
    <source>
        <dbReference type="PROSITE" id="PS50835"/>
    </source>
</evidence>
<dbReference type="PANTHER" id="PTHR11738">
    <property type="entry name" value="MHC CLASS I NK CELL RECEPTOR"/>
    <property type="match status" value="1"/>
</dbReference>
<dbReference type="InterPro" id="IPR013783">
    <property type="entry name" value="Ig-like_fold"/>
</dbReference>
<dbReference type="GlyGen" id="A0A8V0XM91">
    <property type="glycosylation" value="2 sites"/>
</dbReference>
<dbReference type="Gene3D" id="2.60.40.10">
    <property type="entry name" value="Immunoglobulins"/>
    <property type="match status" value="4"/>
</dbReference>
<dbReference type="PROSITE" id="PS50835">
    <property type="entry name" value="IG_LIKE"/>
    <property type="match status" value="1"/>
</dbReference>
<proteinExistence type="predicted"/>
<feature type="signal peptide" evidence="6">
    <location>
        <begin position="1"/>
        <end position="20"/>
    </location>
</feature>
<reference evidence="8" key="2">
    <citation type="submission" date="2025-08" db="UniProtKB">
        <authorList>
            <consortium name="Ensembl"/>
        </authorList>
    </citation>
    <scope>IDENTIFICATION</scope>
    <source>
        <strain evidence="8">broiler</strain>
    </source>
</reference>
<dbReference type="Ensembl" id="ENSGALT00010013248.1">
    <property type="protein sequence ID" value="ENSGALP00010007810.1"/>
    <property type="gene ID" value="ENSGALG00010005538.1"/>
</dbReference>
<dbReference type="AlphaFoldDB" id="A0A8V0XM91"/>
<accession>A0A8V0XM91</accession>
<dbReference type="PANTHER" id="PTHR11738:SF186">
    <property type="entry name" value="OSTEOCLAST-ASSOCIATED IMMUNOGLOBULIN-LIKE RECEPTOR"/>
    <property type="match status" value="1"/>
</dbReference>
<evidence type="ECO:0000256" key="2">
    <source>
        <dbReference type="ARBA" id="ARBA00023157"/>
    </source>
</evidence>
<dbReference type="InterPro" id="IPR050412">
    <property type="entry name" value="Ig-like_Receptors_ImmuneReg"/>
</dbReference>
<evidence type="ECO:0000256" key="6">
    <source>
        <dbReference type="SAM" id="SignalP"/>
    </source>
</evidence>
<keyword evidence="5" id="KW-0812">Transmembrane</keyword>
<dbReference type="Pfam" id="PF13895">
    <property type="entry name" value="Ig_2"/>
    <property type="match status" value="2"/>
</dbReference>
<feature type="chain" id="PRO_5036476376" description="Ig-like domain-containing protein" evidence="6">
    <location>
        <begin position="21"/>
        <end position="571"/>
    </location>
</feature>
<evidence type="ECO:0000256" key="3">
    <source>
        <dbReference type="ARBA" id="ARBA00023319"/>
    </source>
</evidence>
<feature type="transmembrane region" description="Helical" evidence="5">
    <location>
        <begin position="476"/>
        <end position="502"/>
    </location>
</feature>
<dbReference type="InterPro" id="IPR007110">
    <property type="entry name" value="Ig-like_dom"/>
</dbReference>
<dbReference type="OrthoDB" id="9808644at2759"/>
<feature type="region of interest" description="Disordered" evidence="4">
    <location>
        <begin position="545"/>
        <end position="571"/>
    </location>
</feature>
<dbReference type="Proteomes" id="UP000000539">
    <property type="component" value="Chromosome 31"/>
</dbReference>
<keyword evidence="1 6" id="KW-0732">Signal</keyword>
<evidence type="ECO:0000256" key="4">
    <source>
        <dbReference type="SAM" id="MobiDB-lite"/>
    </source>
</evidence>
<feature type="transmembrane region" description="Helical" evidence="5">
    <location>
        <begin position="209"/>
        <end position="231"/>
    </location>
</feature>
<dbReference type="GeneTree" id="ENSGT01100000263478"/>
<dbReference type="SMART" id="SM00409">
    <property type="entry name" value="IG"/>
    <property type="match status" value="3"/>
</dbReference>
<keyword evidence="3" id="KW-0393">Immunoglobulin domain</keyword>
<organism evidence="8 9">
    <name type="scientific">Gallus gallus</name>
    <name type="common">Chicken</name>
    <dbReference type="NCBI Taxonomy" id="9031"/>
    <lineage>
        <taxon>Eukaryota</taxon>
        <taxon>Metazoa</taxon>
        <taxon>Chordata</taxon>
        <taxon>Craniata</taxon>
        <taxon>Vertebrata</taxon>
        <taxon>Euteleostomi</taxon>
        <taxon>Archelosauria</taxon>
        <taxon>Archosauria</taxon>
        <taxon>Dinosauria</taxon>
        <taxon>Saurischia</taxon>
        <taxon>Theropoda</taxon>
        <taxon>Coelurosauria</taxon>
        <taxon>Aves</taxon>
        <taxon>Neognathae</taxon>
        <taxon>Galloanserae</taxon>
        <taxon>Galliformes</taxon>
        <taxon>Phasianidae</taxon>
        <taxon>Phasianinae</taxon>
        <taxon>Gallus</taxon>
    </lineage>
</organism>
<evidence type="ECO:0000313" key="9">
    <source>
        <dbReference type="Proteomes" id="UP000000539"/>
    </source>
</evidence>
<dbReference type="SUPFAM" id="SSF48726">
    <property type="entry name" value="Immunoglobulin"/>
    <property type="match status" value="4"/>
</dbReference>
<feature type="compositionally biased region" description="Pro residues" evidence="4">
    <location>
        <begin position="550"/>
        <end position="559"/>
    </location>
</feature>
<dbReference type="FunFam" id="2.60.40.10:FF:000049">
    <property type="entry name" value="Leukocyte immunoglobulin-like receptor subfamily B member 1"/>
    <property type="match status" value="2"/>
</dbReference>
<keyword evidence="2" id="KW-1015">Disulfide bond</keyword>
<evidence type="ECO:0000256" key="1">
    <source>
        <dbReference type="ARBA" id="ARBA00022729"/>
    </source>
</evidence>
<protein>
    <recommendedName>
        <fullName evidence="7">Ig-like domain-containing protein</fullName>
    </recommendedName>
</protein>
<evidence type="ECO:0000256" key="5">
    <source>
        <dbReference type="SAM" id="Phobius"/>
    </source>
</evidence>
<name>A0A8V0XM91_CHICK</name>
<sequence length="571" mass="62337">MAPMVVDLILGWWLVAASRAQQLPRPSLSLHPSQGVSLGDTVTLRCHLPRLAAWVWLFQEGGRYRCQYRESWSEEASEKSDPVELVLTDVRYPPSSISIHPEQHVGTGTNVTISCWNKDYGATFLLHKDGSSAPIKHQDSSGGGAANFTFLAVTPADSGTYRCSYRPRGYPFVSSPLGDSVMLEVTPTPAPPGAEEQSRANLVMALVRGFVAALVFGLGVFFVIDALSLWIQRDDNCVSLSPSCSCLMAPMAVALILGWWLVAASRAQQVPRPSLSLHPSQRVSLGDTVTLCCHLPQLASRIQLCQDQHLTSCMDKYEMQDVADFYITTKREHAGTYRCQYQVQKSLKTSEKSDPVELVVTDLSFPPPGISLSPGGHVGTGTNITIRCWNKDYGATFLLHKDRCSAALQCQHPDEGGMATFTLFQVTPTDNGTYRCSYLIKGYFPLLSSPLGDNVTLEVTPTSAHPGAAVESHRNMVVAVAGGCAVAFVFIPLLIIFFLLTTRRCQRLRDKRHGAPPRRPEAVQLQVPCSDSDCLTYVELQAKPPTTRCPGPPADPQPPTIYADVRTGGPH</sequence>
<dbReference type="InterPro" id="IPR036179">
    <property type="entry name" value="Ig-like_dom_sf"/>
</dbReference>
<gene>
    <name evidence="8" type="primary">CHIR6A6</name>
</gene>
<keyword evidence="5" id="KW-0472">Membrane</keyword>
<dbReference type="InterPro" id="IPR003599">
    <property type="entry name" value="Ig_sub"/>
</dbReference>
<feature type="transmembrane region" description="Helical" evidence="5">
    <location>
        <begin position="243"/>
        <end position="262"/>
    </location>
</feature>
<reference evidence="8" key="3">
    <citation type="submission" date="2025-09" db="UniProtKB">
        <authorList>
            <consortium name="Ensembl"/>
        </authorList>
    </citation>
    <scope>IDENTIFICATION</scope>
    <source>
        <strain evidence="8">broiler</strain>
    </source>
</reference>
<keyword evidence="9" id="KW-1185">Reference proteome</keyword>
<feature type="domain" description="Ig-like" evidence="7">
    <location>
        <begin position="94"/>
        <end position="163"/>
    </location>
</feature>